<organism evidence="1">
    <name type="scientific">Fagus sylvatica</name>
    <name type="common">Beechnut</name>
    <dbReference type="NCBI Taxonomy" id="28930"/>
    <lineage>
        <taxon>Eukaryota</taxon>
        <taxon>Viridiplantae</taxon>
        <taxon>Streptophyta</taxon>
        <taxon>Embryophyta</taxon>
        <taxon>Tracheophyta</taxon>
        <taxon>Spermatophyta</taxon>
        <taxon>Magnoliopsida</taxon>
        <taxon>eudicotyledons</taxon>
        <taxon>Gunneridae</taxon>
        <taxon>Pentapetalae</taxon>
        <taxon>rosids</taxon>
        <taxon>fabids</taxon>
        <taxon>Fagales</taxon>
        <taxon>Fagaceae</taxon>
        <taxon>Fagus</taxon>
    </lineage>
</organism>
<accession>A0A2N9FCI7</accession>
<evidence type="ECO:0000313" key="1">
    <source>
        <dbReference type="EMBL" id="SPC84591.1"/>
    </source>
</evidence>
<proteinExistence type="predicted"/>
<name>A0A2N9FCI7_FAGSY</name>
<protein>
    <submittedName>
        <fullName evidence="1">Uncharacterized protein</fullName>
    </submittedName>
</protein>
<dbReference type="EMBL" id="OIVN01000721">
    <property type="protein sequence ID" value="SPC84591.1"/>
    <property type="molecule type" value="Genomic_DNA"/>
</dbReference>
<sequence>MRNSQPPNPSFPNPSDYKHQIQDTTKISCIDRRYSVYRRISSVARLAASLAREIFADLALPQTTSAHSLWTSP</sequence>
<gene>
    <name evidence="1" type="ORF">FSB_LOCUS12473</name>
</gene>
<reference evidence="1" key="1">
    <citation type="submission" date="2018-02" db="EMBL/GenBank/DDBJ databases">
        <authorList>
            <person name="Cohen D.B."/>
            <person name="Kent A.D."/>
        </authorList>
    </citation>
    <scope>NUCLEOTIDE SEQUENCE</scope>
</reference>
<dbReference type="AlphaFoldDB" id="A0A2N9FCI7"/>